<evidence type="ECO:0000313" key="1">
    <source>
        <dbReference type="EMBL" id="KAG0425496.1"/>
    </source>
</evidence>
<dbReference type="EMBL" id="JABSTQ010009836">
    <property type="protein sequence ID" value="KAG0425496.1"/>
    <property type="molecule type" value="Genomic_DNA"/>
</dbReference>
<proteinExistence type="predicted"/>
<reference evidence="1 2" key="1">
    <citation type="journal article" date="2020" name="Cell">
        <title>Large-Scale Comparative Analyses of Tick Genomes Elucidate Their Genetic Diversity and Vector Capacities.</title>
        <authorList>
            <consortium name="Tick Genome and Microbiome Consortium (TIGMIC)"/>
            <person name="Jia N."/>
            <person name="Wang J."/>
            <person name="Shi W."/>
            <person name="Du L."/>
            <person name="Sun Y."/>
            <person name="Zhan W."/>
            <person name="Jiang J.F."/>
            <person name="Wang Q."/>
            <person name="Zhang B."/>
            <person name="Ji P."/>
            <person name="Bell-Sakyi L."/>
            <person name="Cui X.M."/>
            <person name="Yuan T.T."/>
            <person name="Jiang B.G."/>
            <person name="Yang W.F."/>
            <person name="Lam T.T."/>
            <person name="Chang Q.C."/>
            <person name="Ding S.J."/>
            <person name="Wang X.J."/>
            <person name="Zhu J.G."/>
            <person name="Ruan X.D."/>
            <person name="Zhao L."/>
            <person name="Wei J.T."/>
            <person name="Ye R.Z."/>
            <person name="Que T.C."/>
            <person name="Du C.H."/>
            <person name="Zhou Y.H."/>
            <person name="Cheng J.X."/>
            <person name="Dai P.F."/>
            <person name="Guo W.B."/>
            <person name="Han X.H."/>
            <person name="Huang E.J."/>
            <person name="Li L.F."/>
            <person name="Wei W."/>
            <person name="Gao Y.C."/>
            <person name="Liu J.Z."/>
            <person name="Shao H.Z."/>
            <person name="Wang X."/>
            <person name="Wang C.C."/>
            <person name="Yang T.C."/>
            <person name="Huo Q.B."/>
            <person name="Li W."/>
            <person name="Chen H.Y."/>
            <person name="Chen S.E."/>
            <person name="Zhou L.G."/>
            <person name="Ni X.B."/>
            <person name="Tian J.H."/>
            <person name="Sheng Y."/>
            <person name="Liu T."/>
            <person name="Pan Y.S."/>
            <person name="Xia L.Y."/>
            <person name="Li J."/>
            <person name="Zhao F."/>
            <person name="Cao W.C."/>
        </authorList>
    </citation>
    <scope>NUCLEOTIDE SEQUENCE [LARGE SCALE GENOMIC DNA]</scope>
    <source>
        <strain evidence="1">Iper-2018</strain>
    </source>
</reference>
<protein>
    <submittedName>
        <fullName evidence="1">Uncharacterized protein</fullName>
    </submittedName>
</protein>
<sequence length="120" mass="12541">MAAAAPAAAPAPPPKKGSYPSRQRRFGPAPLASFEDLPTDDQDSSPEGGRHGGDPSPDGGQLAKSPSLQSPDTLVSSEVSTPHVRLLCPPFPVGVAVDSESVRFASSWRGDPTVKPRSRW</sequence>
<comment type="caution">
    <text evidence="1">The sequence shown here is derived from an EMBL/GenBank/DDBJ whole genome shotgun (WGS) entry which is preliminary data.</text>
</comment>
<organism evidence="1 2">
    <name type="scientific">Ixodes persulcatus</name>
    <name type="common">Taiga tick</name>
    <dbReference type="NCBI Taxonomy" id="34615"/>
    <lineage>
        <taxon>Eukaryota</taxon>
        <taxon>Metazoa</taxon>
        <taxon>Ecdysozoa</taxon>
        <taxon>Arthropoda</taxon>
        <taxon>Chelicerata</taxon>
        <taxon>Arachnida</taxon>
        <taxon>Acari</taxon>
        <taxon>Parasitiformes</taxon>
        <taxon>Ixodida</taxon>
        <taxon>Ixodoidea</taxon>
        <taxon>Ixodidae</taxon>
        <taxon>Ixodinae</taxon>
        <taxon>Ixodes</taxon>
    </lineage>
</organism>
<keyword evidence="2" id="KW-1185">Reference proteome</keyword>
<accession>A0AC60PW38</accession>
<evidence type="ECO:0000313" key="2">
    <source>
        <dbReference type="Proteomes" id="UP000805193"/>
    </source>
</evidence>
<gene>
    <name evidence="1" type="ORF">HPB47_027350</name>
</gene>
<dbReference type="Proteomes" id="UP000805193">
    <property type="component" value="Unassembled WGS sequence"/>
</dbReference>
<name>A0AC60PW38_IXOPE</name>